<feature type="transmembrane region" description="Helical" evidence="1">
    <location>
        <begin position="60"/>
        <end position="77"/>
    </location>
</feature>
<name>A0ABW7IAY1_9RHOB</name>
<proteinExistence type="predicted"/>
<evidence type="ECO:0000313" key="3">
    <source>
        <dbReference type="Proteomes" id="UP001607157"/>
    </source>
</evidence>
<keyword evidence="1" id="KW-0812">Transmembrane</keyword>
<keyword evidence="1" id="KW-1133">Transmembrane helix</keyword>
<protein>
    <recommendedName>
        <fullName evidence="4">PH domain-containing protein</fullName>
    </recommendedName>
</protein>
<evidence type="ECO:0000313" key="2">
    <source>
        <dbReference type="EMBL" id="MFH0254901.1"/>
    </source>
</evidence>
<dbReference type="Proteomes" id="UP001607157">
    <property type="component" value="Unassembled WGS sequence"/>
</dbReference>
<keyword evidence="3" id="KW-1185">Reference proteome</keyword>
<comment type="caution">
    <text evidence="2">The sequence shown here is derived from an EMBL/GenBank/DDBJ whole genome shotgun (WGS) entry which is preliminary data.</text>
</comment>
<dbReference type="RefSeq" id="WP_377172392.1">
    <property type="nucleotide sequence ID" value="NZ_JBHTJC010000003.1"/>
</dbReference>
<evidence type="ECO:0000256" key="1">
    <source>
        <dbReference type="SAM" id="Phobius"/>
    </source>
</evidence>
<reference evidence="2 3" key="1">
    <citation type="submission" date="2024-10" db="EMBL/GenBank/DDBJ databases">
        <authorList>
            <person name="Yang X.-N."/>
        </authorList>
    </citation>
    <scope>NUCLEOTIDE SEQUENCE [LARGE SCALE GENOMIC DNA]</scope>
    <source>
        <strain evidence="2 3">CAU 1059</strain>
    </source>
</reference>
<feature type="transmembrane region" description="Helical" evidence="1">
    <location>
        <begin position="36"/>
        <end position="54"/>
    </location>
</feature>
<accession>A0ABW7IAY1</accession>
<evidence type="ECO:0008006" key="4">
    <source>
        <dbReference type="Google" id="ProtNLM"/>
    </source>
</evidence>
<sequence>MSDPVLRPDNAPVPLDEGERVRNVFRADRATYWRDHALMAAAAMAAGMAALAALGNPHVWTGAVGGLAAIALRAFYLSSEALTFEWRLTDARLLGPGPTDIALAEISAVRGFGSAVQVVTRAGDKHLLKYLADRQRVQTRIAVAAGVSCA</sequence>
<dbReference type="EMBL" id="JBIHMM010000003">
    <property type="protein sequence ID" value="MFH0254901.1"/>
    <property type="molecule type" value="Genomic_DNA"/>
</dbReference>
<keyword evidence="1" id="KW-0472">Membrane</keyword>
<organism evidence="2 3">
    <name type="scientific">Roseovarius aquimarinus</name>
    <dbReference type="NCBI Taxonomy" id="1229156"/>
    <lineage>
        <taxon>Bacteria</taxon>
        <taxon>Pseudomonadati</taxon>
        <taxon>Pseudomonadota</taxon>
        <taxon>Alphaproteobacteria</taxon>
        <taxon>Rhodobacterales</taxon>
        <taxon>Roseobacteraceae</taxon>
        <taxon>Roseovarius</taxon>
    </lineage>
</organism>
<gene>
    <name evidence="2" type="ORF">ACGRVM_13425</name>
</gene>